<evidence type="ECO:0000313" key="12">
    <source>
        <dbReference type="Ensembl" id="ENSMSIP00000007247.1"/>
    </source>
</evidence>
<dbReference type="InterPro" id="IPR015529">
    <property type="entry name" value="IL-18"/>
</dbReference>
<name>A0A8C6GJV3_MUSSI</name>
<dbReference type="GO" id="GO:0006954">
    <property type="term" value="P:inflammatory response"/>
    <property type="evidence" value="ECO:0007669"/>
    <property type="project" value="InterPro"/>
</dbReference>
<evidence type="ECO:0000256" key="4">
    <source>
        <dbReference type="ARBA" id="ARBA00016740"/>
    </source>
</evidence>
<dbReference type="CDD" id="cd23298">
    <property type="entry name" value="beta-trefoil_IL18"/>
    <property type="match status" value="1"/>
</dbReference>
<accession>A0A8C6GJV3</accession>
<dbReference type="PANTHER" id="PTHR10078:SF35">
    <property type="entry name" value="INTERLEUKIN-18"/>
    <property type="match status" value="1"/>
</dbReference>
<keyword evidence="13" id="KW-1185">Reference proteome</keyword>
<keyword evidence="7" id="KW-0964">Secreted</keyword>
<organism evidence="12 13">
    <name type="scientific">Mus spicilegus</name>
    <name type="common">Mound-building mouse</name>
    <dbReference type="NCBI Taxonomy" id="10103"/>
    <lineage>
        <taxon>Eukaryota</taxon>
        <taxon>Metazoa</taxon>
        <taxon>Chordata</taxon>
        <taxon>Craniata</taxon>
        <taxon>Vertebrata</taxon>
        <taxon>Euteleostomi</taxon>
        <taxon>Mammalia</taxon>
        <taxon>Eutheria</taxon>
        <taxon>Euarchontoglires</taxon>
        <taxon>Glires</taxon>
        <taxon>Rodentia</taxon>
        <taxon>Myomorpha</taxon>
        <taxon>Muroidea</taxon>
        <taxon>Muridae</taxon>
        <taxon>Murinae</taxon>
        <taxon>Mus</taxon>
        <taxon>Mus</taxon>
    </lineage>
</organism>
<dbReference type="InterPro" id="IPR000975">
    <property type="entry name" value="IL-1_fam"/>
</dbReference>
<dbReference type="GO" id="GO:0005125">
    <property type="term" value="F:cytokine activity"/>
    <property type="evidence" value="ECO:0007669"/>
    <property type="project" value="UniProtKB-KW"/>
</dbReference>
<evidence type="ECO:0000256" key="11">
    <source>
        <dbReference type="ARBA" id="ARBA00033736"/>
    </source>
</evidence>
<dbReference type="GO" id="GO:0006955">
    <property type="term" value="P:immune response"/>
    <property type="evidence" value="ECO:0007669"/>
    <property type="project" value="InterPro"/>
</dbReference>
<dbReference type="SUPFAM" id="SSF50353">
    <property type="entry name" value="Cytokine"/>
    <property type="match status" value="1"/>
</dbReference>
<dbReference type="PANTHER" id="PTHR10078">
    <property type="entry name" value="INTERLEUKIN-1 FAMILY MEMBER"/>
    <property type="match status" value="1"/>
</dbReference>
<evidence type="ECO:0000256" key="1">
    <source>
        <dbReference type="ARBA" id="ARBA00004496"/>
    </source>
</evidence>
<dbReference type="Proteomes" id="UP000694415">
    <property type="component" value="Unplaced"/>
</dbReference>
<evidence type="ECO:0000256" key="9">
    <source>
        <dbReference type="ARBA" id="ARBA00032439"/>
    </source>
</evidence>
<proteinExistence type="inferred from homology"/>
<dbReference type="GO" id="GO:0005615">
    <property type="term" value="C:extracellular space"/>
    <property type="evidence" value="ECO:0007669"/>
    <property type="project" value="UniProtKB-KW"/>
</dbReference>
<evidence type="ECO:0000256" key="10">
    <source>
        <dbReference type="ARBA" id="ARBA00032727"/>
    </source>
</evidence>
<protein>
    <recommendedName>
        <fullName evidence="4">Interleukin-18</fullName>
    </recommendedName>
    <alternativeName>
        <fullName evidence="9">Interferon gamma-inducing factor</fullName>
    </alternativeName>
    <alternativeName>
        <fullName evidence="10">Interleukin-1 gamma</fullName>
    </alternativeName>
</protein>
<dbReference type="GO" id="GO:0005737">
    <property type="term" value="C:cytoplasm"/>
    <property type="evidence" value="ECO:0007669"/>
    <property type="project" value="UniProtKB-SubCell"/>
</dbReference>
<evidence type="ECO:0000256" key="6">
    <source>
        <dbReference type="ARBA" id="ARBA00022514"/>
    </source>
</evidence>
<dbReference type="InterPro" id="IPR008996">
    <property type="entry name" value="IL1/FGF"/>
</dbReference>
<reference evidence="12" key="2">
    <citation type="submission" date="2025-09" db="UniProtKB">
        <authorList>
            <consortium name="Ensembl"/>
        </authorList>
    </citation>
    <scope>IDENTIFICATION</scope>
</reference>
<evidence type="ECO:0000256" key="8">
    <source>
        <dbReference type="ARBA" id="ARBA00023612"/>
    </source>
</evidence>
<keyword evidence="5" id="KW-0963">Cytoplasm</keyword>
<dbReference type="GO" id="GO:0019221">
    <property type="term" value="P:cytokine-mediated signaling pathway"/>
    <property type="evidence" value="ECO:0007669"/>
    <property type="project" value="TreeGrafter"/>
</dbReference>
<evidence type="ECO:0000256" key="5">
    <source>
        <dbReference type="ARBA" id="ARBA00022490"/>
    </source>
</evidence>
<comment type="function">
    <text evidence="11">Pro-inflammatory cytokine primarily involved in epithelial barrier repair, polarized T-helper 1 (Th1) cell and natural killer (NK) cell immune responses. Upon binding to IL18R1 and IL18RAP, forms a signaling ternary complex which activates NF-kappa-B, triggering synthesis of inflammatory mediators. Synergizes with IL12/interleukin-12 to induce IFNG synthesis from T-helper 1 (Th1) cells and natural killer (NK) cells. Involved in transduction of inflammation downstream of pyroptosis: its mature form is specifically released in the extracellular milieu by passing through the gasdermin-D (GSDMD) pore.</text>
</comment>
<comment type="subunit">
    <text evidence="8">Forms a ternary complex with ligand-binding receptor subunit IL18R1 and signaling receptor subunit IL18RAP at the plasma membrane. Mature IL18 first binds to IL18R1 forming a low affinity binary complex, which then interacts with IL18RAP to form a high affinity ternary complex that signals inside the cell. Interacts with cargo receptor TMED10; the interaction mediates the translocation from the cytoplasm into the ERGIC (endoplasmic reticulum-Golgi intermediate compartment) and thereby secretion.</text>
</comment>
<dbReference type="AlphaFoldDB" id="A0A8C6GJV3"/>
<dbReference type="Pfam" id="PF00340">
    <property type="entry name" value="IL1"/>
    <property type="match status" value="1"/>
</dbReference>
<evidence type="ECO:0000313" key="13">
    <source>
        <dbReference type="Proteomes" id="UP000694415"/>
    </source>
</evidence>
<dbReference type="Gene3D" id="2.80.10.50">
    <property type="match status" value="1"/>
</dbReference>
<dbReference type="GeneTree" id="ENSGT00390000001053"/>
<dbReference type="GO" id="GO:0071222">
    <property type="term" value="P:cellular response to lipopolysaccharide"/>
    <property type="evidence" value="ECO:0007669"/>
    <property type="project" value="TreeGrafter"/>
</dbReference>
<evidence type="ECO:0000256" key="3">
    <source>
        <dbReference type="ARBA" id="ARBA00010448"/>
    </source>
</evidence>
<dbReference type="Ensembl" id="ENSMSIT00000009242.1">
    <property type="protein sequence ID" value="ENSMSIP00000007247.1"/>
    <property type="gene ID" value="ENSMSIG00000006465.1"/>
</dbReference>
<evidence type="ECO:0000256" key="2">
    <source>
        <dbReference type="ARBA" id="ARBA00004613"/>
    </source>
</evidence>
<sequence>MSTPILWLVNQACFHFSPVVCCLHHTKRLWKPAIILRPRHSSPTADWRSWTWWGFSVVPCFLYSCLLAPAADRTDIFCNLQHQEKESRLKSSKSLPLGPGTMAAMSEDSCVNFKEMMFIDNTLYFIPEENGDLESDNFGRLHCTTAVIRNINDQVLFVDKRQPVFEDMTDIDRSASEPQTRLIIYMYKDSEVRGLAVTLSVKDSKMSTLSCKNKIISFEEMDPPENIDDIQSDLIFFQKRVPGHNKMEFESSLYEGHFLACQKEDDAFKLILKKKDENGDKSVMFTLTNLHQS</sequence>
<reference evidence="12" key="1">
    <citation type="submission" date="2025-08" db="UniProtKB">
        <authorList>
            <consortium name="Ensembl"/>
        </authorList>
    </citation>
    <scope>IDENTIFICATION</scope>
</reference>
<dbReference type="PRINTS" id="PR01933">
    <property type="entry name" value="INTRLEUKIN18"/>
</dbReference>
<keyword evidence="6" id="KW-0202">Cytokine</keyword>
<comment type="similarity">
    <text evidence="3">Belongs to the IL-1 family.</text>
</comment>
<dbReference type="GO" id="GO:0001819">
    <property type="term" value="P:positive regulation of cytokine production"/>
    <property type="evidence" value="ECO:0007669"/>
    <property type="project" value="UniProtKB-ARBA"/>
</dbReference>
<comment type="subcellular location">
    <subcellularLocation>
        <location evidence="1">Cytoplasm</location>
    </subcellularLocation>
    <subcellularLocation>
        <location evidence="2">Secreted</location>
    </subcellularLocation>
</comment>
<evidence type="ECO:0000256" key="7">
    <source>
        <dbReference type="ARBA" id="ARBA00022525"/>
    </source>
</evidence>